<organism evidence="1 2">
    <name type="scientific">Aliiglaciecola litoralis</name>
    <dbReference type="NCBI Taxonomy" id="582857"/>
    <lineage>
        <taxon>Bacteria</taxon>
        <taxon>Pseudomonadati</taxon>
        <taxon>Pseudomonadota</taxon>
        <taxon>Gammaproteobacteria</taxon>
        <taxon>Alteromonadales</taxon>
        <taxon>Alteromonadaceae</taxon>
        <taxon>Aliiglaciecola</taxon>
    </lineage>
</organism>
<comment type="caution">
    <text evidence="1">The sequence shown here is derived from an EMBL/GenBank/DDBJ whole genome shotgun (WGS) entry which is preliminary data.</text>
</comment>
<proteinExistence type="predicted"/>
<protein>
    <recommendedName>
        <fullName evidence="3">Lipoprotein</fullName>
    </recommendedName>
</protein>
<evidence type="ECO:0000313" key="1">
    <source>
        <dbReference type="EMBL" id="GAA0859394.1"/>
    </source>
</evidence>
<evidence type="ECO:0000313" key="2">
    <source>
        <dbReference type="Proteomes" id="UP001500359"/>
    </source>
</evidence>
<accession>A0ABP3X5S9</accession>
<dbReference type="Proteomes" id="UP001500359">
    <property type="component" value="Unassembled WGS sequence"/>
</dbReference>
<evidence type="ECO:0008006" key="3">
    <source>
        <dbReference type="Google" id="ProtNLM"/>
    </source>
</evidence>
<reference evidence="2" key="1">
    <citation type="journal article" date="2019" name="Int. J. Syst. Evol. Microbiol.">
        <title>The Global Catalogue of Microorganisms (GCM) 10K type strain sequencing project: providing services to taxonomists for standard genome sequencing and annotation.</title>
        <authorList>
            <consortium name="The Broad Institute Genomics Platform"/>
            <consortium name="The Broad Institute Genome Sequencing Center for Infectious Disease"/>
            <person name="Wu L."/>
            <person name="Ma J."/>
        </authorList>
    </citation>
    <scope>NUCLEOTIDE SEQUENCE [LARGE SCALE GENOMIC DNA]</scope>
    <source>
        <strain evidence="2">JCM 15896</strain>
    </source>
</reference>
<dbReference type="PROSITE" id="PS51257">
    <property type="entry name" value="PROKAR_LIPOPROTEIN"/>
    <property type="match status" value="1"/>
</dbReference>
<sequence length="181" mass="19826">MRVAFLCITLVLVGCSSTQKNTYDLVFVKPQTDKIILPLAAKTDGGFKIYYQKDANGHNITKTLNRSTIITGNDTQTLKDLEDRAKKEIVQIATEEVNGVVIRSTSKIDTTVVEVSSGGNNTRYSRQEFTEDAVAQTAGIAQIRNLQCETLPSKGLSLIVKCSADVTVPLIKEIFIEPSKT</sequence>
<dbReference type="RefSeq" id="WP_343861927.1">
    <property type="nucleotide sequence ID" value="NZ_BAAAFD010000011.1"/>
</dbReference>
<keyword evidence="2" id="KW-1185">Reference proteome</keyword>
<name>A0ABP3X5S9_9ALTE</name>
<dbReference type="EMBL" id="BAAAFD010000011">
    <property type="protein sequence ID" value="GAA0859394.1"/>
    <property type="molecule type" value="Genomic_DNA"/>
</dbReference>
<gene>
    <name evidence="1" type="ORF">GCM10009114_32710</name>
</gene>